<evidence type="ECO:0000313" key="2">
    <source>
        <dbReference type="Proteomes" id="UP000064967"/>
    </source>
</evidence>
<protein>
    <submittedName>
        <fullName evidence="1">Uncharacterized protein</fullName>
    </submittedName>
</protein>
<dbReference type="EMBL" id="CP012333">
    <property type="protein sequence ID" value="AKU97230.1"/>
    <property type="molecule type" value="Genomic_DNA"/>
</dbReference>
<accession>A0A0K1PUM9</accession>
<dbReference type="KEGG" id="llu:AKJ09_03894"/>
<dbReference type="AlphaFoldDB" id="A0A0K1PUM9"/>
<sequence length="75" mass="7692">MTGPDGKEYAHAYTDENGNVWIDKPLTGDIPANSRAGVRKGTSVKTMVGTIGGPSGAACNNAGCHGNAAQKLYLN</sequence>
<name>A0A0K1PUM9_9BACT</name>
<evidence type="ECO:0000313" key="1">
    <source>
        <dbReference type="EMBL" id="AKU97230.1"/>
    </source>
</evidence>
<dbReference type="Proteomes" id="UP000064967">
    <property type="component" value="Chromosome"/>
</dbReference>
<reference evidence="1 2" key="1">
    <citation type="submission" date="2015-08" db="EMBL/GenBank/DDBJ databases">
        <authorList>
            <person name="Babu N.S."/>
            <person name="Beckwith C.J."/>
            <person name="Beseler K.G."/>
            <person name="Brison A."/>
            <person name="Carone J.V."/>
            <person name="Caskin T.P."/>
            <person name="Diamond M."/>
            <person name="Durham M.E."/>
            <person name="Foxe J.M."/>
            <person name="Go M."/>
            <person name="Henderson B.A."/>
            <person name="Jones I.B."/>
            <person name="McGettigan J.A."/>
            <person name="Micheletti S.J."/>
            <person name="Nasrallah M.E."/>
            <person name="Ortiz D."/>
            <person name="Piller C.R."/>
            <person name="Privatt S.R."/>
            <person name="Schneider S.L."/>
            <person name="Sharp S."/>
            <person name="Smith T.C."/>
            <person name="Stanton J.D."/>
            <person name="Ullery H.E."/>
            <person name="Wilson R.J."/>
            <person name="Serrano M.G."/>
            <person name="Buck G."/>
            <person name="Lee V."/>
            <person name="Wang Y."/>
            <person name="Carvalho R."/>
            <person name="Voegtly L."/>
            <person name="Shi R."/>
            <person name="Duckworth R."/>
            <person name="Johnson A."/>
            <person name="Loviza R."/>
            <person name="Walstead R."/>
            <person name="Shah Z."/>
            <person name="Kiflezghi M."/>
            <person name="Wade K."/>
            <person name="Ball S.L."/>
            <person name="Bradley K.W."/>
            <person name="Asai D.J."/>
            <person name="Bowman C.A."/>
            <person name="Russell D.A."/>
            <person name="Pope W.H."/>
            <person name="Jacobs-Sera D."/>
            <person name="Hendrix R.W."/>
            <person name="Hatfull G.F."/>
        </authorList>
    </citation>
    <scope>NUCLEOTIDE SEQUENCE [LARGE SCALE GENOMIC DNA]</scope>
    <source>
        <strain evidence="1 2">DSM 27648</strain>
    </source>
</reference>
<gene>
    <name evidence="1" type="ORF">AKJ09_03894</name>
</gene>
<keyword evidence="2" id="KW-1185">Reference proteome</keyword>
<proteinExistence type="predicted"/>
<organism evidence="1 2">
    <name type="scientific">Labilithrix luteola</name>
    <dbReference type="NCBI Taxonomy" id="1391654"/>
    <lineage>
        <taxon>Bacteria</taxon>
        <taxon>Pseudomonadati</taxon>
        <taxon>Myxococcota</taxon>
        <taxon>Polyangia</taxon>
        <taxon>Polyangiales</taxon>
        <taxon>Labilitrichaceae</taxon>
        <taxon>Labilithrix</taxon>
    </lineage>
</organism>